<dbReference type="AlphaFoldDB" id="A0A6G0YIH1"/>
<dbReference type="OrthoDB" id="6578444at2759"/>
<dbReference type="EMBL" id="VUJU01003898">
    <property type="protein sequence ID" value="KAF0756263.1"/>
    <property type="molecule type" value="Genomic_DNA"/>
</dbReference>
<evidence type="ECO:0000313" key="2">
    <source>
        <dbReference type="Proteomes" id="UP000478052"/>
    </source>
</evidence>
<evidence type="ECO:0000313" key="1">
    <source>
        <dbReference type="EMBL" id="KAF0756263.1"/>
    </source>
</evidence>
<comment type="caution">
    <text evidence="1">The sequence shown here is derived from an EMBL/GenBank/DDBJ whole genome shotgun (WGS) entry which is preliminary data.</text>
</comment>
<gene>
    <name evidence="1" type="ORF">FWK35_00013050</name>
</gene>
<dbReference type="Proteomes" id="UP000478052">
    <property type="component" value="Unassembled WGS sequence"/>
</dbReference>
<keyword evidence="2" id="KW-1185">Reference proteome</keyword>
<name>A0A6G0YIH1_APHCR</name>
<protein>
    <submittedName>
        <fullName evidence="1">Uncharacterized protein</fullName>
    </submittedName>
</protein>
<accession>A0A6G0YIH1</accession>
<reference evidence="1 2" key="1">
    <citation type="submission" date="2019-08" db="EMBL/GenBank/DDBJ databases">
        <title>Whole genome of Aphis craccivora.</title>
        <authorList>
            <person name="Voronova N.V."/>
            <person name="Shulinski R.S."/>
            <person name="Bandarenka Y.V."/>
            <person name="Zhorov D.G."/>
            <person name="Warner D."/>
        </authorList>
    </citation>
    <scope>NUCLEOTIDE SEQUENCE [LARGE SCALE GENOMIC DNA]</scope>
    <source>
        <strain evidence="1">180601</strain>
        <tissue evidence="1">Whole Body</tissue>
    </source>
</reference>
<proteinExistence type="predicted"/>
<organism evidence="1 2">
    <name type="scientific">Aphis craccivora</name>
    <name type="common">Cowpea aphid</name>
    <dbReference type="NCBI Taxonomy" id="307492"/>
    <lineage>
        <taxon>Eukaryota</taxon>
        <taxon>Metazoa</taxon>
        <taxon>Ecdysozoa</taxon>
        <taxon>Arthropoda</taxon>
        <taxon>Hexapoda</taxon>
        <taxon>Insecta</taxon>
        <taxon>Pterygota</taxon>
        <taxon>Neoptera</taxon>
        <taxon>Paraneoptera</taxon>
        <taxon>Hemiptera</taxon>
        <taxon>Sternorrhyncha</taxon>
        <taxon>Aphidomorpha</taxon>
        <taxon>Aphidoidea</taxon>
        <taxon>Aphididae</taxon>
        <taxon>Aphidini</taxon>
        <taxon>Aphis</taxon>
        <taxon>Aphis</taxon>
    </lineage>
</organism>
<sequence>MYGSVPTTKNEGPNENFSFTPMLYNFRVSPPPGHNKTFSLQQPFATLFDNLITVLWSVYGKKSKIQIDRRSKNVLCTVSTQQATDCESVNQLQWALEFLRCMKVDYGYPDSIAKIVGELEEQLISLYAKVGEKMQENKRKKDLEQIEKDVSEKNSKISNIEKPTTDIFISFNEEDIMGKLDVIKVIIDPVSGEAKYLKELNSLGKRKQKPIDPCANDKKQTKNYMIGALQKILSKTTEPDTKNGVEDYINPSNRGLSVFRLIKGLKVDNSTSKKS</sequence>